<dbReference type="AlphaFoldDB" id="G4A6P3"/>
<proteinExistence type="predicted"/>
<evidence type="ECO:0000313" key="1">
    <source>
        <dbReference type="EMBL" id="EGY34629.1"/>
    </source>
</evidence>
<dbReference type="EMBL" id="AEJM01000015">
    <property type="protein sequence ID" value="EGY34629.1"/>
    <property type="molecule type" value="Genomic_DNA"/>
</dbReference>
<reference evidence="1 2" key="1">
    <citation type="submission" date="2010-10" db="EMBL/GenBank/DDBJ databases">
        <authorList>
            <person name="Chen C."/>
            <person name="Kittichotirat W."/>
            <person name="Asikainen S."/>
            <person name="Bumgarner R."/>
        </authorList>
    </citation>
    <scope>NUCLEOTIDE SEQUENCE [LARGE SCALE GENOMIC DNA]</scope>
    <source>
        <strain evidence="1 2">SC1083</strain>
    </source>
</reference>
<accession>G4A6P3</accession>
<evidence type="ECO:0000313" key="2">
    <source>
        <dbReference type="Proteomes" id="UP000005508"/>
    </source>
</evidence>
<protein>
    <submittedName>
        <fullName evidence="1">Uncharacterized protein</fullName>
    </submittedName>
</protein>
<comment type="caution">
    <text evidence="1">The sequence shown here is derived from an EMBL/GenBank/DDBJ whole genome shotgun (WGS) entry which is preliminary data.</text>
</comment>
<dbReference type="Proteomes" id="UP000005508">
    <property type="component" value="Unassembled WGS sequence"/>
</dbReference>
<organism evidence="1 2">
    <name type="scientific">Aggregatibacter actinomycetemcomitans serotype e str. SC1083</name>
    <dbReference type="NCBI Taxonomy" id="907488"/>
    <lineage>
        <taxon>Bacteria</taxon>
        <taxon>Pseudomonadati</taxon>
        <taxon>Pseudomonadota</taxon>
        <taxon>Gammaproteobacteria</taxon>
        <taxon>Pasteurellales</taxon>
        <taxon>Pasteurellaceae</taxon>
        <taxon>Aggregatibacter</taxon>
    </lineage>
</organism>
<sequence length="42" mass="5567">MFYDQFLRKTEFYTNKFVFVRHKFKIFTLTQKIRNYIFRRFF</sequence>
<gene>
    <name evidence="1" type="ORF">SC1083_0483</name>
</gene>
<name>G4A6P3_AGGAC</name>